<proteinExistence type="predicted"/>
<dbReference type="Proteomes" id="UP000474175">
    <property type="component" value="Unassembled WGS sequence"/>
</dbReference>
<organism evidence="2 3">
    <name type="scientific">Spirosoma terrae</name>
    <dbReference type="NCBI Taxonomy" id="1968276"/>
    <lineage>
        <taxon>Bacteria</taxon>
        <taxon>Pseudomonadati</taxon>
        <taxon>Bacteroidota</taxon>
        <taxon>Cytophagia</taxon>
        <taxon>Cytophagales</taxon>
        <taxon>Cytophagaceae</taxon>
        <taxon>Spirosoma</taxon>
    </lineage>
</organism>
<feature type="compositionally biased region" description="Polar residues" evidence="1">
    <location>
        <begin position="1809"/>
        <end position="1823"/>
    </location>
</feature>
<reference evidence="2 3" key="1">
    <citation type="submission" date="2020-02" db="EMBL/GenBank/DDBJ databases">
        <title>Draft genome sequence of two Spirosoma agri KCTC 52727 and Spirosoma terrae KCTC 52035.</title>
        <authorList>
            <person name="Rojas J."/>
            <person name="Ambika Manirajan B."/>
            <person name="Suarez C."/>
            <person name="Ratering S."/>
            <person name="Schnell S."/>
        </authorList>
    </citation>
    <scope>NUCLEOTIDE SEQUENCE [LARGE SCALE GENOMIC DNA]</scope>
    <source>
        <strain evidence="2 3">KCTC 52035</strain>
    </source>
</reference>
<accession>A0A6L9LH16</accession>
<evidence type="ECO:0000313" key="2">
    <source>
        <dbReference type="EMBL" id="NDU98521.1"/>
    </source>
</evidence>
<name>A0A6L9LH16_9BACT</name>
<comment type="caution">
    <text evidence="2">The sequence shown here is derived from an EMBL/GenBank/DDBJ whole genome shotgun (WGS) entry which is preliminary data.</text>
</comment>
<keyword evidence="3" id="KW-1185">Reference proteome</keyword>
<dbReference type="EMBL" id="JAAFZH010000018">
    <property type="protein sequence ID" value="NDU98521.1"/>
    <property type="molecule type" value="Genomic_DNA"/>
</dbReference>
<feature type="compositionally biased region" description="Polar residues" evidence="1">
    <location>
        <begin position="1855"/>
        <end position="1864"/>
    </location>
</feature>
<evidence type="ECO:0000256" key="1">
    <source>
        <dbReference type="SAM" id="MobiDB-lite"/>
    </source>
</evidence>
<dbReference type="RefSeq" id="WP_163954658.1">
    <property type="nucleotide sequence ID" value="NZ_JAAFZH010000018.1"/>
</dbReference>
<sequence>MEFLSKQLPVITNRRPYRWGRVVCMWWIVWLSTSLSQSLFAQVFPLQIQVNVMPPYSAYLQDYPGTGQQVRVFIINTSRTTYQIRLMGQLTGDNGIDIHTSPNYRPPRPVTIPPGQTLLTRNDLEGLFDLNQVEVTGIDKNLLSRGFPLPDGTYQLCVRAYNETPTNTAAVAFGQPLSAEFPIGCSAPIVVRSVEPPILISPFCEATVTATMPQAMVFTWTPPAGVSPASVEYTLRVVELPQTDVDPNVFIDAIALPKSGVEIRNLRTSTFLYGPTQPLLQVGKRYAWRVQAIDRSRKLNFQNDGKSPVCAFTYGASDTLSDKKPVAYVYKSGEIGASCSCKYTFTGNKDSNNKPALEAGKATVAGFPITFLKTADGVKEVDGVLTGNATIPMPIVNNPYFKLRVQLVNVQCNEKGEVINGYVQAVRSNKFPSIFPAASKPSVKPPGMPTISTENADSVGAQVQKLSDQLQAFPGQLLSQAGEVAKSVGMEVPFGIDKNLGPISTNIAITDVIFTAEDAYFNATTFIEAPGMSAQFNGIPLAGYHICIKPDGTCGDKVLYLAKDMVASSLLTLKGGAVALKILQNKVTHVVFDENGFKTLHVSAGINTPGLLRKSNDPATNGQPLELLATFDMPSADLPKPDFKNWTANVQTEDDFYASALPDFVMSMKDENGTIHPAIYDHDDINNPGTMPANYDPGKDPTWKGLYLPTLSVTMPFMKALNNGKNVPVAVKNMIYDANGFTGVALAGTTQEPLIALGEGSLGGWYCSTDQLSLTFVQSSFTGGGLNGLVVLPIFKYTAGDNAGKSSVWPWTCTYTKDEQKGSSFQFVVSPKNDAEVDIWKAKLSIEKEGQTLKTLKNGQPNVTAITATYNDVGFNAKAVLNMTLSLNTGILIAPNMKVEGLTFQTNPPSGEDVFDPGAFTAGLNSPQRYIAGDTEESGLPLELKSVNVAKATSNKAGEYDINLMGAMNLTKITSVTAGATGYVRFSIGNNGQGRPDWKYVTSDIKDASVHGSIGPLTIDGSLVKYGFDGGGFGDPVYGKGVSSSLTVTMLGASFGGITLEGYFGSKHDTQGWYRYWQVGGYAELPGVGVPIAPAINLRKFGGGAFNNMKMTLDTTAKGEPTGNIKFAPQRGGCGFQAAMGITTVDGTAVGLTGRLSVGFNNCDGDLSLNNVTLDANAQLLVADKPLAEGRGIFSIDFVNNSPTLITGNATLVADYRLGGFFASGHGELGLHIDLVNTDNFYVYLGKPVSDKDRVTVTFGLDVKDKNIFSLDFASYFFLGKAQLAGINKLPPSPYKVDEALLKQLGYVGGSSVPKDALAFGAGMNFTYNDNFGPFYIDFTAQAGFDLLLRNGLTCAGDPSADPGSEAAKGNMNPGINGWYANGQLYAALDLELGIEIDMWFYSGRVEALKITAAALLEGGVVNPVWLHGSALLKYRVLGGRIKGSVKAEFWYQKNYRCVVAMQQPNPFASMPIISMVLPSGKDPISTISALYASFNYPIRTLIEVNDVDKDGNVLDTYRTFRLDFKPGQQFKLTPANGSVNSQYVQCVNVETGRLVLDQTAGDDFEEGSYNATFYRDAALIPNTSYSLTVGIQVYIKASNCVDKNSGLPGNCGSIQGNWAEYLFASKGKDGKLDKPASVNDTQTVQFLTGDCNGTLTREGSDATVNYSFPFEGQRYFTVGDATVGYVEKTAISCCNELIKSDENFDLNVRFVPLAAPTGGAFNVDNALLASKVNYDGIRVSYTIPVGLKKQMIYRIDVVRVPNDKYIQAQIAELEKQKEKARMAMMVAVAANMQTQFYTGFSSFTATSNAPDKTTGTTLSGVSTPGALAGQMAGKQPNLGNTPMPGQMKAGGQASGNSNSVPNPMASGNLTASVKPGAGLGAQAKTINDLSTQYVSNAVEYQQLGSGKLGSTTMGLAVTATAQTDNSKVKLTPEEQATQIKKKYEQLLYSYPFQTSRYNTLAEKLSDTQILSNEVKNLVNGNPTTDGYFVVPMKGKEGFDTYELEWETLKKGIVRPPLVLFRPDDAGNPWFNDFVKPTVDLINKLATATKSNGQKLFTAKGPAGQQATLEPVDYDRLMRSIMSFNWLLEGAEAPLTDQEIMLLSTKK</sequence>
<protein>
    <submittedName>
        <fullName evidence="2">Uncharacterized protein</fullName>
    </submittedName>
</protein>
<gene>
    <name evidence="2" type="ORF">GK108_26790</name>
</gene>
<evidence type="ECO:0000313" key="3">
    <source>
        <dbReference type="Proteomes" id="UP000474175"/>
    </source>
</evidence>
<feature type="region of interest" description="Disordered" evidence="1">
    <location>
        <begin position="1809"/>
        <end position="1864"/>
    </location>
</feature>